<feature type="transmembrane region" description="Helical" evidence="6">
    <location>
        <begin position="81"/>
        <end position="105"/>
    </location>
</feature>
<evidence type="ECO:0000256" key="6">
    <source>
        <dbReference type="SAM" id="Phobius"/>
    </source>
</evidence>
<evidence type="ECO:0008006" key="9">
    <source>
        <dbReference type="Google" id="ProtNLM"/>
    </source>
</evidence>
<name>A0A9P4I107_9PEZI</name>
<evidence type="ECO:0000256" key="4">
    <source>
        <dbReference type="ARBA" id="ARBA00023136"/>
    </source>
</evidence>
<evidence type="ECO:0000256" key="3">
    <source>
        <dbReference type="ARBA" id="ARBA00022989"/>
    </source>
</evidence>
<comment type="subcellular location">
    <subcellularLocation>
        <location evidence="1">Membrane</location>
        <topology evidence="1">Multi-pass membrane protein</topology>
    </subcellularLocation>
</comment>
<feature type="transmembrane region" description="Helical" evidence="6">
    <location>
        <begin position="277"/>
        <end position="298"/>
    </location>
</feature>
<feature type="transmembrane region" description="Helical" evidence="6">
    <location>
        <begin position="198"/>
        <end position="218"/>
    </location>
</feature>
<dbReference type="PANTHER" id="PTHR23423">
    <property type="entry name" value="ORGANIC SOLUTE TRANSPORTER-RELATED"/>
    <property type="match status" value="1"/>
</dbReference>
<accession>A0A9P4I107</accession>
<dbReference type="InterPro" id="IPR005178">
    <property type="entry name" value="Ostalpha/TMEM184C"/>
</dbReference>
<sequence>MRSDVGDTGAKFIIKQALEVYFCTAGTSRKNNHSLTTNFNLVNSALKMVHHHSSSNHTCPVPDASGPAILPLAGSLTAHSVFIIIAGATALFAGLAALLLIFLHATHFSCPREQKQIIRIISILPFFAIISFLCVWLDGSPNPYISPGRDVAESLPMASFFLLMTAYITPDEGGRDEFFAQMALLDKKGNAAGGGSLLWYHISIIRIISTFLAIVAILQFYRRSSSVLKPRGALKQLICFKVIVFLNFIQTFVFNFLRSGGHIKASKHFTLNDLTQGLPSLILCCEMAVLAPFFFLAYSFKPYRLGSSLVKDAQRYEGGPLGLYAIIKALNIFDIVIEMVQGVKAKFRPGNDFGASPQSNPDQAQGYYSGPERPQYANPSYGLQDSVAAAKVGHGRGNGRQNGY</sequence>
<evidence type="ECO:0000256" key="5">
    <source>
        <dbReference type="SAM" id="MobiDB-lite"/>
    </source>
</evidence>
<evidence type="ECO:0000256" key="1">
    <source>
        <dbReference type="ARBA" id="ARBA00004141"/>
    </source>
</evidence>
<evidence type="ECO:0000313" key="8">
    <source>
        <dbReference type="Proteomes" id="UP000799772"/>
    </source>
</evidence>
<keyword evidence="3 6" id="KW-1133">Transmembrane helix</keyword>
<reference evidence="7" key="1">
    <citation type="journal article" date="2020" name="Stud. Mycol.">
        <title>101 Dothideomycetes genomes: a test case for predicting lifestyles and emergence of pathogens.</title>
        <authorList>
            <person name="Haridas S."/>
            <person name="Albert R."/>
            <person name="Binder M."/>
            <person name="Bloem J."/>
            <person name="Labutti K."/>
            <person name="Salamov A."/>
            <person name="Andreopoulos B."/>
            <person name="Baker S."/>
            <person name="Barry K."/>
            <person name="Bills G."/>
            <person name="Bluhm B."/>
            <person name="Cannon C."/>
            <person name="Castanera R."/>
            <person name="Culley D."/>
            <person name="Daum C."/>
            <person name="Ezra D."/>
            <person name="Gonzalez J."/>
            <person name="Henrissat B."/>
            <person name="Kuo A."/>
            <person name="Liang C."/>
            <person name="Lipzen A."/>
            <person name="Lutzoni F."/>
            <person name="Magnuson J."/>
            <person name="Mondo S."/>
            <person name="Nolan M."/>
            <person name="Ohm R."/>
            <person name="Pangilinan J."/>
            <person name="Park H.-J."/>
            <person name="Ramirez L."/>
            <person name="Alfaro M."/>
            <person name="Sun H."/>
            <person name="Tritt A."/>
            <person name="Yoshinaga Y."/>
            <person name="Zwiers L.-H."/>
            <person name="Turgeon B."/>
            <person name="Goodwin S."/>
            <person name="Spatafora J."/>
            <person name="Crous P."/>
            <person name="Grigoriev I."/>
        </authorList>
    </citation>
    <scope>NUCLEOTIDE SEQUENCE</scope>
    <source>
        <strain evidence="7">CBS 133067</strain>
    </source>
</reference>
<dbReference type="AlphaFoldDB" id="A0A9P4I107"/>
<feature type="region of interest" description="Disordered" evidence="5">
    <location>
        <begin position="351"/>
        <end position="380"/>
    </location>
</feature>
<dbReference type="Proteomes" id="UP000799772">
    <property type="component" value="Unassembled WGS sequence"/>
</dbReference>
<dbReference type="EMBL" id="ML978140">
    <property type="protein sequence ID" value="KAF2092991.1"/>
    <property type="molecule type" value="Genomic_DNA"/>
</dbReference>
<protein>
    <recommendedName>
        <fullName evidence="9">DUF300-domain-containing protein</fullName>
    </recommendedName>
</protein>
<proteinExistence type="predicted"/>
<dbReference type="GO" id="GO:0016020">
    <property type="term" value="C:membrane"/>
    <property type="evidence" value="ECO:0007669"/>
    <property type="project" value="UniProtKB-SubCell"/>
</dbReference>
<feature type="transmembrane region" description="Helical" evidence="6">
    <location>
        <begin position="238"/>
        <end position="257"/>
    </location>
</feature>
<gene>
    <name evidence="7" type="ORF">NA57DRAFT_61850</name>
</gene>
<evidence type="ECO:0000256" key="2">
    <source>
        <dbReference type="ARBA" id="ARBA00022692"/>
    </source>
</evidence>
<comment type="caution">
    <text evidence="7">The sequence shown here is derived from an EMBL/GenBank/DDBJ whole genome shotgun (WGS) entry which is preliminary data.</text>
</comment>
<organism evidence="7 8">
    <name type="scientific">Rhizodiscina lignyota</name>
    <dbReference type="NCBI Taxonomy" id="1504668"/>
    <lineage>
        <taxon>Eukaryota</taxon>
        <taxon>Fungi</taxon>
        <taxon>Dikarya</taxon>
        <taxon>Ascomycota</taxon>
        <taxon>Pezizomycotina</taxon>
        <taxon>Dothideomycetes</taxon>
        <taxon>Pleosporomycetidae</taxon>
        <taxon>Aulographales</taxon>
        <taxon>Rhizodiscinaceae</taxon>
        <taxon>Rhizodiscina</taxon>
    </lineage>
</organism>
<feature type="transmembrane region" description="Helical" evidence="6">
    <location>
        <begin position="117"/>
        <end position="139"/>
    </location>
</feature>
<keyword evidence="8" id="KW-1185">Reference proteome</keyword>
<keyword evidence="4 6" id="KW-0472">Membrane</keyword>
<dbReference type="OrthoDB" id="5348404at2759"/>
<evidence type="ECO:0000313" key="7">
    <source>
        <dbReference type="EMBL" id="KAF2092991.1"/>
    </source>
</evidence>
<dbReference type="SMART" id="SM01417">
    <property type="entry name" value="Solute_trans_a"/>
    <property type="match status" value="1"/>
</dbReference>
<keyword evidence="2 6" id="KW-0812">Transmembrane</keyword>
<dbReference type="Pfam" id="PF03619">
    <property type="entry name" value="Solute_trans_a"/>
    <property type="match status" value="2"/>
</dbReference>